<dbReference type="Proteomes" id="UP000659438">
    <property type="component" value="Unassembled WGS sequence"/>
</dbReference>
<evidence type="ECO:0000313" key="4">
    <source>
        <dbReference type="Proteomes" id="UP000659438"/>
    </source>
</evidence>
<dbReference type="AlphaFoldDB" id="A0A923JR95"/>
<dbReference type="EMBL" id="JABWQX020000001">
    <property type="protein sequence ID" value="MBV4552582.1"/>
    <property type="molecule type" value="Genomic_DNA"/>
</dbReference>
<organism evidence="2">
    <name type="scientific">Pseudomonas marvdashtae</name>
    <dbReference type="NCBI Taxonomy" id="2745500"/>
    <lineage>
        <taxon>Bacteria</taxon>
        <taxon>Pseudomonadati</taxon>
        <taxon>Pseudomonadota</taxon>
        <taxon>Gammaproteobacteria</taxon>
        <taxon>Pseudomonadales</taxon>
        <taxon>Pseudomonadaceae</taxon>
        <taxon>Pseudomonas</taxon>
    </lineage>
</organism>
<accession>A0A923JR95</accession>
<dbReference type="EMBL" id="JABWQX010000002">
    <property type="protein sequence ID" value="MBC3395596.1"/>
    <property type="molecule type" value="Genomic_DNA"/>
</dbReference>
<dbReference type="RefSeq" id="WP_186643280.1">
    <property type="nucleotide sequence ID" value="NZ_JABWQX020000001.1"/>
</dbReference>
<reference evidence="3" key="3">
    <citation type="submission" date="2021-06" db="EMBL/GenBank/DDBJ databases">
        <title>Updating the genus Pseudomonas: Description of 43 new species and partition of the Pseudomonas putida group.</title>
        <authorList>
            <person name="Girard L."/>
            <person name="Lood C."/>
            <person name="Vandamme P."/>
            <person name="Rokni-Zadeh H."/>
            <person name="Van Noort V."/>
            <person name="Hofte M."/>
            <person name="Lavigne R."/>
            <person name="De Mot R."/>
        </authorList>
    </citation>
    <scope>NUCLEOTIDE SEQUENCE</scope>
    <source>
        <strain evidence="3">SWRI102</strain>
    </source>
</reference>
<reference evidence="2 4" key="1">
    <citation type="journal article" date="2020" name="Microorganisms">
        <title>Reliable Identification of Environmental Pseudomonas Isolates Using the rpoD Gene.</title>
        <authorList>
            <consortium name="The Broad Institute Genome Sequencing Platform"/>
            <person name="Girard L."/>
            <person name="Lood C."/>
            <person name="Rokni-Zadeh H."/>
            <person name="van Noort V."/>
            <person name="Lavigne R."/>
            <person name="De Mot R."/>
        </authorList>
    </citation>
    <scope>NUCLEOTIDE SEQUENCE</scope>
    <source>
        <strain evidence="2 4">SWRI102</strain>
    </source>
</reference>
<name>A0A923JR95_9PSED</name>
<gene>
    <name evidence="3" type="ORF">HU742_015665</name>
    <name evidence="2" type="ORF">HU742_10300</name>
</gene>
<reference evidence="2" key="2">
    <citation type="submission" date="2020-07" db="EMBL/GenBank/DDBJ databases">
        <authorList>
            <person name="Lood C."/>
            <person name="Girard L."/>
        </authorList>
    </citation>
    <scope>NUCLEOTIDE SEQUENCE</scope>
    <source>
        <strain evidence="2">SWRI102</strain>
    </source>
</reference>
<keyword evidence="4" id="KW-1185">Reference proteome</keyword>
<comment type="caution">
    <text evidence="2">The sequence shown here is derived from an EMBL/GenBank/DDBJ whole genome shotgun (WGS) entry which is preliminary data.</text>
</comment>
<dbReference type="InterPro" id="IPR046582">
    <property type="entry name" value="DUF6630"/>
</dbReference>
<evidence type="ECO:0000313" key="3">
    <source>
        <dbReference type="EMBL" id="MBV4552582.1"/>
    </source>
</evidence>
<evidence type="ECO:0000259" key="1">
    <source>
        <dbReference type="Pfam" id="PF20335"/>
    </source>
</evidence>
<feature type="domain" description="DUF6630" evidence="1">
    <location>
        <begin position="148"/>
        <end position="245"/>
    </location>
</feature>
<evidence type="ECO:0000313" key="2">
    <source>
        <dbReference type="EMBL" id="MBC3395596.1"/>
    </source>
</evidence>
<protein>
    <recommendedName>
        <fullName evidence="1">DUF6630 domain-containing protein</fullName>
    </recommendedName>
</protein>
<proteinExistence type="predicted"/>
<sequence length="268" mass="30185">MTPNPIDPLSLQRIIAAHGKPEGASYFDAQESLVHDIFPDRIMFQTNYLDHSSYEVDVAEGAVRVRKTRLDNYHRGHNAQVIDDDMDDDDWVELASLWQRLSGDLDTQGQALGPDLTDTLADLFDCLFDEAHAQALIENMPAPTGQWDWAWTQVQSALSEAHRLAEFEWKEWSLSGVYAINALAPLQELGIEIAVPDSKTVDAINRANDWERALLQYFNARLETHDLKLLAIGTHFDEYQAFACLPMNGLGLANALEILGRLGIVYKY</sequence>
<dbReference type="Pfam" id="PF20335">
    <property type="entry name" value="DUF6630"/>
    <property type="match status" value="1"/>
</dbReference>